<accession>A0A9D4RC19</accession>
<evidence type="ECO:0000256" key="11">
    <source>
        <dbReference type="ARBA" id="ARBA00076879"/>
    </source>
</evidence>
<dbReference type="PANTHER" id="PTHR10429:SF0">
    <property type="entry name" value="DNA-3-METHYLADENINE GLYCOSYLASE"/>
    <property type="match status" value="1"/>
</dbReference>
<sequence length="276" mass="30261">MPRGKGARNIKRKSDTDVVASSSKIKKTLSEDDSISPDIRKSIKDEQVSCDSGSQGAVIHAPGSRLDSMFFNRSCKELAKALLGQTLISIVDKTRVAGKIVETEAYLGPEDKAAHSYNGKRTARNEAMFLCPGTAYVYNIYGMYCCMNISAEENGAAVLIRALQPLENLENMDKLRTKGKEGASLMKKGGQGLCNGPSKLCQALGITKDAVNKVKLQESDSVWLEKGEDIDDKDIVCCKRINIDYAGDWVEKPLRFYVRGNGFVSIKDKDAEKDFG</sequence>
<evidence type="ECO:0000256" key="13">
    <source>
        <dbReference type="ARBA" id="ARBA00082988"/>
    </source>
</evidence>
<feature type="region of interest" description="Disordered" evidence="14">
    <location>
        <begin position="1"/>
        <end position="38"/>
    </location>
</feature>
<dbReference type="FunFam" id="3.10.300.10:FF:000001">
    <property type="entry name" value="Putative 3-methyladenine DNA glycosylase"/>
    <property type="match status" value="1"/>
</dbReference>
<dbReference type="GO" id="GO:0003905">
    <property type="term" value="F:alkylbase DNA N-glycosylase activity"/>
    <property type="evidence" value="ECO:0007669"/>
    <property type="project" value="UniProtKB-EC"/>
</dbReference>
<dbReference type="InterPro" id="IPR003180">
    <property type="entry name" value="MPG"/>
</dbReference>
<dbReference type="CDD" id="cd00540">
    <property type="entry name" value="AAG"/>
    <property type="match status" value="1"/>
</dbReference>
<evidence type="ECO:0000256" key="5">
    <source>
        <dbReference type="ARBA" id="ARBA00022763"/>
    </source>
</evidence>
<dbReference type="EMBL" id="JAIWYP010000002">
    <property type="protein sequence ID" value="KAH3860790.1"/>
    <property type="molecule type" value="Genomic_DNA"/>
</dbReference>
<keyword evidence="5" id="KW-0227">DNA damage</keyword>
<feature type="compositionally biased region" description="Basic residues" evidence="14">
    <location>
        <begin position="1"/>
        <end position="11"/>
    </location>
</feature>
<evidence type="ECO:0000256" key="12">
    <source>
        <dbReference type="ARBA" id="ARBA00078171"/>
    </source>
</evidence>
<evidence type="ECO:0000313" key="16">
    <source>
        <dbReference type="Proteomes" id="UP000828390"/>
    </source>
</evidence>
<dbReference type="OrthoDB" id="6353017at2759"/>
<dbReference type="GO" id="GO:0003677">
    <property type="term" value="F:DNA binding"/>
    <property type="evidence" value="ECO:0007669"/>
    <property type="project" value="InterPro"/>
</dbReference>
<dbReference type="InterPro" id="IPR011034">
    <property type="entry name" value="Formyl_transferase-like_C_sf"/>
</dbReference>
<comment type="similarity">
    <text evidence="3">Belongs to the DNA glycosylase MPG family.</text>
</comment>
<dbReference type="Gene3D" id="3.10.300.10">
    <property type="entry name" value="Methylpurine-DNA glycosylase (MPG)"/>
    <property type="match status" value="1"/>
</dbReference>
<reference evidence="15" key="2">
    <citation type="submission" date="2020-11" db="EMBL/GenBank/DDBJ databases">
        <authorList>
            <person name="McCartney M.A."/>
            <person name="Auch B."/>
            <person name="Kono T."/>
            <person name="Mallez S."/>
            <person name="Becker A."/>
            <person name="Gohl D.M."/>
            <person name="Silverstein K.A.T."/>
            <person name="Koren S."/>
            <person name="Bechman K.B."/>
            <person name="Herman A."/>
            <person name="Abrahante J.E."/>
            <person name="Garbe J."/>
        </authorList>
    </citation>
    <scope>NUCLEOTIDE SEQUENCE</scope>
    <source>
        <strain evidence="15">Duluth1</strain>
        <tissue evidence="15">Whole animal</tissue>
    </source>
</reference>
<protein>
    <recommendedName>
        <fullName evidence="10">DNA-3-methyladenine glycosylase</fullName>
        <ecNumber evidence="4">3.2.2.21</ecNumber>
    </recommendedName>
    <alternativeName>
        <fullName evidence="11">3-alkyladenine DNA glycosylase</fullName>
    </alternativeName>
    <alternativeName>
        <fullName evidence="8">3-methyladenine DNA glycosidase</fullName>
    </alternativeName>
    <alternativeName>
        <fullName evidence="13">ADPG</fullName>
    </alternativeName>
    <alternativeName>
        <fullName evidence="12">N-methylpurine-DNA glycosylase</fullName>
    </alternativeName>
</protein>
<keyword evidence="7" id="KW-0234">DNA repair</keyword>
<dbReference type="SUPFAM" id="SSF50486">
    <property type="entry name" value="FMT C-terminal domain-like"/>
    <property type="match status" value="1"/>
</dbReference>
<dbReference type="NCBIfam" id="TIGR00567">
    <property type="entry name" value="3mg"/>
    <property type="match status" value="1"/>
</dbReference>
<keyword evidence="16" id="KW-1185">Reference proteome</keyword>
<dbReference type="AlphaFoldDB" id="A0A9D4RC19"/>
<proteinExistence type="inferred from homology"/>
<evidence type="ECO:0000256" key="8">
    <source>
        <dbReference type="ARBA" id="ARBA00033426"/>
    </source>
</evidence>
<evidence type="ECO:0000256" key="9">
    <source>
        <dbReference type="ARBA" id="ARBA00066187"/>
    </source>
</evidence>
<dbReference type="InterPro" id="IPR036995">
    <property type="entry name" value="MPG_sf"/>
</dbReference>
<evidence type="ECO:0000256" key="6">
    <source>
        <dbReference type="ARBA" id="ARBA00022801"/>
    </source>
</evidence>
<comment type="catalytic activity">
    <reaction evidence="1">
        <text>Hydrolysis of alkylated DNA, releasing 3-methyladenine, 3-methylguanine, 7-methylguanine and 7-methyladenine.</text>
        <dbReference type="EC" id="3.2.2.21"/>
    </reaction>
</comment>
<evidence type="ECO:0000256" key="3">
    <source>
        <dbReference type="ARBA" id="ARBA00009232"/>
    </source>
</evidence>
<evidence type="ECO:0000256" key="1">
    <source>
        <dbReference type="ARBA" id="ARBA00000086"/>
    </source>
</evidence>
<evidence type="ECO:0000256" key="14">
    <source>
        <dbReference type="SAM" id="MobiDB-lite"/>
    </source>
</evidence>
<dbReference type="GO" id="GO:0006284">
    <property type="term" value="P:base-excision repair"/>
    <property type="evidence" value="ECO:0007669"/>
    <property type="project" value="InterPro"/>
</dbReference>
<name>A0A9D4RC19_DREPO</name>
<comment type="function">
    <text evidence="2">Hydrolysis of the deoxyribose N-glycosidic bond to excise 3-methyladenine, and 7-methylguanine from the damaged DNA polymer formed by alkylation lesions.</text>
</comment>
<evidence type="ECO:0000256" key="7">
    <source>
        <dbReference type="ARBA" id="ARBA00023204"/>
    </source>
</evidence>
<reference evidence="15" key="1">
    <citation type="journal article" date="2019" name="bioRxiv">
        <title>The Genome of the Zebra Mussel, Dreissena polymorpha: A Resource for Invasive Species Research.</title>
        <authorList>
            <person name="McCartney M.A."/>
            <person name="Auch B."/>
            <person name="Kono T."/>
            <person name="Mallez S."/>
            <person name="Zhang Y."/>
            <person name="Obille A."/>
            <person name="Becker A."/>
            <person name="Abrahante J.E."/>
            <person name="Garbe J."/>
            <person name="Badalamenti J.P."/>
            <person name="Herman A."/>
            <person name="Mangelson H."/>
            <person name="Liachko I."/>
            <person name="Sullivan S."/>
            <person name="Sone E.D."/>
            <person name="Koren S."/>
            <person name="Silverstein K.A.T."/>
            <person name="Beckman K.B."/>
            <person name="Gohl D.M."/>
        </authorList>
    </citation>
    <scope>NUCLEOTIDE SEQUENCE</scope>
    <source>
        <strain evidence="15">Duluth1</strain>
        <tissue evidence="15">Whole animal</tissue>
    </source>
</reference>
<evidence type="ECO:0000256" key="2">
    <source>
        <dbReference type="ARBA" id="ARBA00002421"/>
    </source>
</evidence>
<dbReference type="Pfam" id="PF02245">
    <property type="entry name" value="Pur_DNA_glyco"/>
    <property type="match status" value="1"/>
</dbReference>
<evidence type="ECO:0000313" key="15">
    <source>
        <dbReference type="EMBL" id="KAH3860790.1"/>
    </source>
</evidence>
<organism evidence="15 16">
    <name type="scientific">Dreissena polymorpha</name>
    <name type="common">Zebra mussel</name>
    <name type="synonym">Mytilus polymorpha</name>
    <dbReference type="NCBI Taxonomy" id="45954"/>
    <lineage>
        <taxon>Eukaryota</taxon>
        <taxon>Metazoa</taxon>
        <taxon>Spiralia</taxon>
        <taxon>Lophotrochozoa</taxon>
        <taxon>Mollusca</taxon>
        <taxon>Bivalvia</taxon>
        <taxon>Autobranchia</taxon>
        <taxon>Heteroconchia</taxon>
        <taxon>Euheterodonta</taxon>
        <taxon>Imparidentia</taxon>
        <taxon>Neoheterodontei</taxon>
        <taxon>Myida</taxon>
        <taxon>Dreissenoidea</taxon>
        <taxon>Dreissenidae</taxon>
        <taxon>Dreissena</taxon>
    </lineage>
</organism>
<evidence type="ECO:0000256" key="4">
    <source>
        <dbReference type="ARBA" id="ARBA00012000"/>
    </source>
</evidence>
<comment type="caution">
    <text evidence="15">The sequence shown here is derived from an EMBL/GenBank/DDBJ whole genome shotgun (WGS) entry which is preliminary data.</text>
</comment>
<comment type="subunit">
    <text evidence="9">Binds MBD1. Binds SSBP1.</text>
</comment>
<dbReference type="PANTHER" id="PTHR10429">
    <property type="entry name" value="DNA-3-METHYLADENINE GLYCOSYLASE"/>
    <property type="match status" value="1"/>
</dbReference>
<evidence type="ECO:0000256" key="10">
    <source>
        <dbReference type="ARBA" id="ARBA00068926"/>
    </source>
</evidence>
<dbReference type="HAMAP" id="MF_00527">
    <property type="entry name" value="3MGH"/>
    <property type="match status" value="1"/>
</dbReference>
<gene>
    <name evidence="15" type="ORF">DPMN_023714</name>
</gene>
<dbReference type="Proteomes" id="UP000828390">
    <property type="component" value="Unassembled WGS sequence"/>
</dbReference>
<dbReference type="EC" id="3.2.2.21" evidence="4"/>
<keyword evidence="6" id="KW-0378">Hydrolase</keyword>